<dbReference type="InterPro" id="IPR006070">
    <property type="entry name" value="Sua5-like_dom"/>
</dbReference>
<protein>
    <submittedName>
        <fullName evidence="2">tRNA threonylcarbamoyl adenosine modification protein (Sua5/YciO/YrdC/YwlC family)</fullName>
    </submittedName>
</protein>
<dbReference type="Proteomes" id="UP000540568">
    <property type="component" value="Unassembled WGS sequence"/>
</dbReference>
<dbReference type="GO" id="GO:0003725">
    <property type="term" value="F:double-stranded RNA binding"/>
    <property type="evidence" value="ECO:0007669"/>
    <property type="project" value="InterPro"/>
</dbReference>
<dbReference type="AlphaFoldDB" id="A0A7W3J886"/>
<gene>
    <name evidence="2" type="ORF">FHX71_002044</name>
</gene>
<dbReference type="SUPFAM" id="SSF55821">
    <property type="entry name" value="YrdC/RibB"/>
    <property type="match status" value="1"/>
</dbReference>
<keyword evidence="3" id="KW-1185">Reference proteome</keyword>
<dbReference type="InterPro" id="IPR017945">
    <property type="entry name" value="DHBP_synth_RibB-like_a/b_dom"/>
</dbReference>
<name>A0A7W3J886_9MICO</name>
<evidence type="ECO:0000313" key="3">
    <source>
        <dbReference type="Proteomes" id="UP000540568"/>
    </source>
</evidence>
<dbReference type="NCBIfam" id="TIGR00057">
    <property type="entry name" value="L-threonylcarbamoyladenylate synthase"/>
    <property type="match status" value="1"/>
</dbReference>
<dbReference type="RefSeq" id="WP_182615904.1">
    <property type="nucleotide sequence ID" value="NZ_BAAATF010000006.1"/>
</dbReference>
<dbReference type="InterPro" id="IPR052532">
    <property type="entry name" value="SUA5_domain"/>
</dbReference>
<dbReference type="PROSITE" id="PS51163">
    <property type="entry name" value="YRDC"/>
    <property type="match status" value="1"/>
</dbReference>
<organism evidence="2 3">
    <name type="scientific">Promicromonospora sukumoe</name>
    <dbReference type="NCBI Taxonomy" id="88382"/>
    <lineage>
        <taxon>Bacteria</taxon>
        <taxon>Bacillati</taxon>
        <taxon>Actinomycetota</taxon>
        <taxon>Actinomycetes</taxon>
        <taxon>Micrococcales</taxon>
        <taxon>Promicromonosporaceae</taxon>
        <taxon>Promicromonospora</taxon>
    </lineage>
</organism>
<dbReference type="PANTHER" id="PTHR42828">
    <property type="entry name" value="DHBP SYNTHASE RIBB-LIKE ALPHA/BETA DOMAIN-CONTAINING PROTEIN"/>
    <property type="match status" value="1"/>
</dbReference>
<comment type="caution">
    <text evidence="2">The sequence shown here is derived from an EMBL/GenBank/DDBJ whole genome shotgun (WGS) entry which is preliminary data.</text>
</comment>
<accession>A0A7W3J886</accession>
<evidence type="ECO:0000313" key="2">
    <source>
        <dbReference type="EMBL" id="MBA8808102.1"/>
    </source>
</evidence>
<feature type="domain" description="YrdC-like" evidence="1">
    <location>
        <begin position="14"/>
        <end position="200"/>
    </location>
</feature>
<evidence type="ECO:0000259" key="1">
    <source>
        <dbReference type="PROSITE" id="PS51163"/>
    </source>
</evidence>
<dbReference type="PANTHER" id="PTHR42828:SF3">
    <property type="entry name" value="THREONYLCARBAMOYL-AMP SYNTHASE"/>
    <property type="match status" value="1"/>
</dbReference>
<sequence length="206" mass="22573">MARYFDVHPVDPQPRAVAQVVAMLRDDALIAYPTDSSYALGCRMDYHDGADRIRGIRRLDDKHHFTLVCSDFAQLGQLVKLDNSAFRAIKAATPGAYTFILPATAEVPRRLAHPKKKTVGVRIPDSAVTQALLRELGEPLLSSTLILPDHAEPMTDGWTIKEELDHVLDAVVDGGDAGTEPTTVVDWSDGYPQVVREGAGDPARFE</sequence>
<dbReference type="EMBL" id="JACGWV010000001">
    <property type="protein sequence ID" value="MBA8808102.1"/>
    <property type="molecule type" value="Genomic_DNA"/>
</dbReference>
<reference evidence="2 3" key="1">
    <citation type="submission" date="2020-07" db="EMBL/GenBank/DDBJ databases">
        <title>Sequencing the genomes of 1000 actinobacteria strains.</title>
        <authorList>
            <person name="Klenk H.-P."/>
        </authorList>
    </citation>
    <scope>NUCLEOTIDE SEQUENCE [LARGE SCALE GENOMIC DNA]</scope>
    <source>
        <strain evidence="2 3">DSM 44121</strain>
    </source>
</reference>
<proteinExistence type="predicted"/>
<dbReference type="Pfam" id="PF01300">
    <property type="entry name" value="Sua5_yciO_yrdC"/>
    <property type="match status" value="1"/>
</dbReference>
<dbReference type="Gene3D" id="3.90.870.10">
    <property type="entry name" value="DHBP synthase"/>
    <property type="match status" value="1"/>
</dbReference>